<feature type="transmembrane region" description="Helical" evidence="1">
    <location>
        <begin position="6"/>
        <end position="30"/>
    </location>
</feature>
<dbReference type="EMBL" id="CAJFDH010000005">
    <property type="protein sequence ID" value="CAD5223065.1"/>
    <property type="molecule type" value="Genomic_DNA"/>
</dbReference>
<proteinExistence type="predicted"/>
<gene>
    <name evidence="2" type="ORF">BOKJ2_LOCUS9957</name>
</gene>
<dbReference type="Proteomes" id="UP000783686">
    <property type="component" value="Unassembled WGS sequence"/>
</dbReference>
<evidence type="ECO:0000313" key="3">
    <source>
        <dbReference type="Proteomes" id="UP000614601"/>
    </source>
</evidence>
<name>A0A811L4N8_9BILA</name>
<evidence type="ECO:0000313" key="2">
    <source>
        <dbReference type="EMBL" id="CAD5223065.1"/>
    </source>
</evidence>
<protein>
    <submittedName>
        <fullName evidence="2">Uncharacterized protein</fullName>
    </submittedName>
</protein>
<keyword evidence="1" id="KW-0812">Transmembrane</keyword>
<keyword evidence="1" id="KW-0472">Membrane</keyword>
<sequence>MAWAQFLNTVLFIILLCTLQTYCVGAFRFLELAPLESSSEEGGVVKRQNDWKHMFGQDFKAESESGNFGFKGLRGKRGRIGRTLGRPCNIYKLISCF</sequence>
<keyword evidence="3" id="KW-1185">Reference proteome</keyword>
<comment type="caution">
    <text evidence="2">The sequence shown here is derived from an EMBL/GenBank/DDBJ whole genome shotgun (WGS) entry which is preliminary data.</text>
</comment>
<evidence type="ECO:0000256" key="1">
    <source>
        <dbReference type="SAM" id="Phobius"/>
    </source>
</evidence>
<keyword evidence="1" id="KW-1133">Transmembrane helix</keyword>
<dbReference type="OrthoDB" id="10436062at2759"/>
<organism evidence="2 3">
    <name type="scientific">Bursaphelenchus okinawaensis</name>
    <dbReference type="NCBI Taxonomy" id="465554"/>
    <lineage>
        <taxon>Eukaryota</taxon>
        <taxon>Metazoa</taxon>
        <taxon>Ecdysozoa</taxon>
        <taxon>Nematoda</taxon>
        <taxon>Chromadorea</taxon>
        <taxon>Rhabditida</taxon>
        <taxon>Tylenchina</taxon>
        <taxon>Tylenchomorpha</taxon>
        <taxon>Aphelenchoidea</taxon>
        <taxon>Aphelenchoididae</taxon>
        <taxon>Bursaphelenchus</taxon>
    </lineage>
</organism>
<dbReference type="Proteomes" id="UP000614601">
    <property type="component" value="Unassembled WGS sequence"/>
</dbReference>
<dbReference type="EMBL" id="CAJFCW020000005">
    <property type="protein sequence ID" value="CAG9117216.1"/>
    <property type="molecule type" value="Genomic_DNA"/>
</dbReference>
<accession>A0A811L4N8</accession>
<reference evidence="2" key="1">
    <citation type="submission" date="2020-09" db="EMBL/GenBank/DDBJ databases">
        <authorList>
            <person name="Kikuchi T."/>
        </authorList>
    </citation>
    <scope>NUCLEOTIDE SEQUENCE</scope>
    <source>
        <strain evidence="2">SH1</strain>
    </source>
</reference>
<dbReference type="AlphaFoldDB" id="A0A811L4N8"/>